<gene>
    <name evidence="4" type="ORF">C4D60_Mb08t04570</name>
</gene>
<evidence type="ECO:0000313" key="5">
    <source>
        <dbReference type="Proteomes" id="UP000317650"/>
    </source>
</evidence>
<dbReference type="AlphaFoldDB" id="A0A4S8K1F7"/>
<name>A0A4S8K1F7_MUSBA</name>
<accession>A0A4S8K1F7</accession>
<comment type="caution">
    <text evidence="4">The sequence shown here is derived from an EMBL/GenBank/DDBJ whole genome shotgun (WGS) entry which is preliminary data.</text>
</comment>
<dbReference type="GO" id="GO:0005634">
    <property type="term" value="C:nucleus"/>
    <property type="evidence" value="ECO:0007669"/>
    <property type="project" value="UniProtKB-SubCell"/>
</dbReference>
<feature type="domain" description="KNOX1" evidence="3">
    <location>
        <begin position="85"/>
        <end position="115"/>
    </location>
</feature>
<keyword evidence="5" id="KW-1185">Reference proteome</keyword>
<dbReference type="GO" id="GO:0003677">
    <property type="term" value="F:DNA binding"/>
    <property type="evidence" value="ECO:0007669"/>
    <property type="project" value="InterPro"/>
</dbReference>
<dbReference type="Pfam" id="PF03790">
    <property type="entry name" value="KNOX1"/>
    <property type="match status" value="1"/>
</dbReference>
<dbReference type="Proteomes" id="UP000317650">
    <property type="component" value="Chromosome 8"/>
</dbReference>
<dbReference type="EMBL" id="PYDT01000002">
    <property type="protein sequence ID" value="THU68503.1"/>
    <property type="molecule type" value="Genomic_DNA"/>
</dbReference>
<reference evidence="4 5" key="1">
    <citation type="journal article" date="2019" name="Nat. Plants">
        <title>Genome sequencing of Musa balbisiana reveals subgenome evolution and function divergence in polyploid bananas.</title>
        <authorList>
            <person name="Yao X."/>
        </authorList>
    </citation>
    <scope>NUCLEOTIDE SEQUENCE [LARGE SCALE GENOMIC DNA]</scope>
    <source>
        <strain evidence="5">cv. DH-PKW</strain>
        <tissue evidence="4">Leaves</tissue>
    </source>
</reference>
<protein>
    <recommendedName>
        <fullName evidence="3">KNOX1 domain-containing protein</fullName>
    </recommendedName>
</protein>
<evidence type="ECO:0000256" key="1">
    <source>
        <dbReference type="ARBA" id="ARBA00004123"/>
    </source>
</evidence>
<sequence length="140" mass="14845">MLGNGGVSQPGGNPCGGLLCTSSSTARQSSTVVAAADAMVATPSAAYCNLIDPFLISDHHEIPNLLQPKPQGASTSQIPQGDDHAIKAKIISHSQCSSLVSAYVECQKEHIISMVRASSHRFLLPTVLSSRACRWEHHQK</sequence>
<comment type="subcellular location">
    <subcellularLocation>
        <location evidence="1">Nucleus</location>
    </subcellularLocation>
</comment>
<organism evidence="4 5">
    <name type="scientific">Musa balbisiana</name>
    <name type="common">Banana</name>
    <dbReference type="NCBI Taxonomy" id="52838"/>
    <lineage>
        <taxon>Eukaryota</taxon>
        <taxon>Viridiplantae</taxon>
        <taxon>Streptophyta</taxon>
        <taxon>Embryophyta</taxon>
        <taxon>Tracheophyta</taxon>
        <taxon>Spermatophyta</taxon>
        <taxon>Magnoliopsida</taxon>
        <taxon>Liliopsida</taxon>
        <taxon>Zingiberales</taxon>
        <taxon>Musaceae</taxon>
        <taxon>Musa</taxon>
    </lineage>
</organism>
<dbReference type="InterPro" id="IPR005540">
    <property type="entry name" value="KNOX1"/>
</dbReference>
<proteinExistence type="predicted"/>
<keyword evidence="2" id="KW-0539">Nucleus</keyword>
<evidence type="ECO:0000256" key="2">
    <source>
        <dbReference type="ARBA" id="ARBA00023242"/>
    </source>
</evidence>
<evidence type="ECO:0000313" key="4">
    <source>
        <dbReference type="EMBL" id="THU68503.1"/>
    </source>
</evidence>
<evidence type="ECO:0000259" key="3">
    <source>
        <dbReference type="Pfam" id="PF03790"/>
    </source>
</evidence>